<dbReference type="EMBL" id="JAJEQN010000050">
    <property type="protein sequence ID" value="MCC2222794.1"/>
    <property type="molecule type" value="Genomic_DNA"/>
</dbReference>
<dbReference type="RefSeq" id="WP_308732387.1">
    <property type="nucleotide sequence ID" value="NZ_JAJEQN010000050.1"/>
</dbReference>
<accession>A0AAE3E6D8</accession>
<protein>
    <submittedName>
        <fullName evidence="1">Uncharacterized protein</fullName>
    </submittedName>
</protein>
<evidence type="ECO:0000313" key="1">
    <source>
        <dbReference type="EMBL" id="MCC2222794.1"/>
    </source>
</evidence>
<dbReference type="Proteomes" id="UP001198200">
    <property type="component" value="Unassembled WGS sequence"/>
</dbReference>
<reference evidence="1 2" key="1">
    <citation type="submission" date="2021-10" db="EMBL/GenBank/DDBJ databases">
        <title>Anaerobic single-cell dispensing facilitates the cultivation of human gut bacteria.</title>
        <authorList>
            <person name="Afrizal A."/>
        </authorList>
    </citation>
    <scope>NUCLEOTIDE SEQUENCE [LARGE SCALE GENOMIC DNA]</scope>
    <source>
        <strain evidence="1 2">CLA-AA-H224</strain>
    </source>
</reference>
<evidence type="ECO:0000313" key="2">
    <source>
        <dbReference type="Proteomes" id="UP001198200"/>
    </source>
</evidence>
<keyword evidence="2" id="KW-1185">Reference proteome</keyword>
<dbReference type="AlphaFoldDB" id="A0AAE3E6D8"/>
<gene>
    <name evidence="1" type="ORF">LKD48_14390</name>
</gene>
<sequence length="50" mass="5876">MYLTNYVFGEVKIDCRNEVSKNVRVLGTLTFYLLTAGATQRILEYRKKCR</sequence>
<proteinExistence type="predicted"/>
<comment type="caution">
    <text evidence="1">The sequence shown here is derived from an EMBL/GenBank/DDBJ whole genome shotgun (WGS) entry which is preliminary data.</text>
</comment>
<name>A0AAE3E6D8_9FIRM</name>
<organism evidence="1 2">
    <name type="scientific">Anthropogastromicrobium aceti</name>
    <dbReference type="NCBI Taxonomy" id="2981768"/>
    <lineage>
        <taxon>Bacteria</taxon>
        <taxon>Bacillati</taxon>
        <taxon>Bacillota</taxon>
        <taxon>Clostridia</taxon>
        <taxon>Lachnospirales</taxon>
        <taxon>Lachnospiraceae</taxon>
        <taxon>Anthropogastromicrobium</taxon>
    </lineage>
</organism>